<feature type="domain" description="VTC" evidence="1">
    <location>
        <begin position="29"/>
        <end position="264"/>
    </location>
</feature>
<dbReference type="InterPro" id="IPR042267">
    <property type="entry name" value="VTC_sf"/>
</dbReference>
<dbReference type="CDD" id="cd07750">
    <property type="entry name" value="PolyPPase_VTC_like"/>
    <property type="match status" value="1"/>
</dbReference>
<organism evidence="2 3">
    <name type="scientific">Coraliomargarita akajimensis (strain DSM 45221 / IAM 15411 / JCM 23193 / KCTC 12865 / 04OKA010-24)</name>
    <dbReference type="NCBI Taxonomy" id="583355"/>
    <lineage>
        <taxon>Bacteria</taxon>
        <taxon>Pseudomonadati</taxon>
        <taxon>Verrucomicrobiota</taxon>
        <taxon>Opitutia</taxon>
        <taxon>Puniceicoccales</taxon>
        <taxon>Coraliomargaritaceae</taxon>
        <taxon>Coraliomargarita</taxon>
    </lineage>
</organism>
<dbReference type="GO" id="GO:0006799">
    <property type="term" value="P:polyphosphate biosynthetic process"/>
    <property type="evidence" value="ECO:0007669"/>
    <property type="project" value="UniProtKB-ARBA"/>
</dbReference>
<dbReference type="Pfam" id="PF09359">
    <property type="entry name" value="VTC"/>
    <property type="match status" value="1"/>
</dbReference>
<dbReference type="STRING" id="583355.Caka_3111"/>
<dbReference type="eggNOG" id="COG5036">
    <property type="taxonomic scope" value="Bacteria"/>
</dbReference>
<evidence type="ECO:0000259" key="1">
    <source>
        <dbReference type="Pfam" id="PF09359"/>
    </source>
</evidence>
<name>D5EI84_CORAD</name>
<accession>D5EI84</accession>
<dbReference type="EMBL" id="CP001998">
    <property type="protein sequence ID" value="ADE56124.1"/>
    <property type="molecule type" value="Genomic_DNA"/>
</dbReference>
<dbReference type="HOGENOM" id="CLU_072767_2_0_0"/>
<reference evidence="2 3" key="1">
    <citation type="journal article" date="2010" name="Stand. Genomic Sci.">
        <title>Complete genome sequence of Coraliomargarita akajimensis type strain (04OKA010-24).</title>
        <authorList>
            <person name="Mavromatis K."/>
            <person name="Abt B."/>
            <person name="Brambilla E."/>
            <person name="Lapidus A."/>
            <person name="Copeland A."/>
            <person name="Deshpande S."/>
            <person name="Nolan M."/>
            <person name="Lucas S."/>
            <person name="Tice H."/>
            <person name="Cheng J.F."/>
            <person name="Han C."/>
            <person name="Detter J.C."/>
            <person name="Woyke T."/>
            <person name="Goodwin L."/>
            <person name="Pitluck S."/>
            <person name="Held B."/>
            <person name="Brettin T."/>
            <person name="Tapia R."/>
            <person name="Ivanova N."/>
            <person name="Mikhailova N."/>
            <person name="Pati A."/>
            <person name="Liolios K."/>
            <person name="Chen A."/>
            <person name="Palaniappan K."/>
            <person name="Land M."/>
            <person name="Hauser L."/>
            <person name="Chang Y.J."/>
            <person name="Jeffries C.D."/>
            <person name="Rohde M."/>
            <person name="Goker M."/>
            <person name="Bristow J."/>
            <person name="Eisen J.A."/>
            <person name="Markowitz V."/>
            <person name="Hugenholtz P."/>
            <person name="Klenk H.P."/>
            <person name="Kyrpides N.C."/>
        </authorList>
    </citation>
    <scope>NUCLEOTIDE SEQUENCE [LARGE SCALE GENOMIC DNA]</scope>
    <source>
        <strain evidence="3">DSM 45221 / IAM 15411 / JCM 23193 / KCTC 12865</strain>
    </source>
</reference>
<keyword evidence="3" id="KW-1185">Reference proteome</keyword>
<dbReference type="InterPro" id="IPR018966">
    <property type="entry name" value="VTC_domain"/>
</dbReference>
<sequence>MNQVGATVQAKAERKPVRGFKTGADMRIERHEAKYVVPYALLPEIRRHIQPYVFPDKNGRGEFPSYLVRTIQLDSRDLCLHYAKEVEQLNRFKLRIRSYGTDGKAPYFLEIKRKLGEVIVKSRSVVKAVDYGADLFTKPGRHVPFTNEREHMNYLDFLRLSKEIGAQPVTMIQYERESYMGRVEDYARVTFDTNVCYQMVSGYDFAAANSGRWRHIDTMVGLKTDFPAFILELKSKMGVPHWLLDIVRSFNLVRTGFCKYSAALRLESLSAGYEYSDASENCVPDSRW</sequence>
<dbReference type="RefSeq" id="WP_013044840.1">
    <property type="nucleotide sequence ID" value="NC_014008.1"/>
</dbReference>
<dbReference type="KEGG" id="caa:Caka_3111"/>
<proteinExistence type="predicted"/>
<protein>
    <submittedName>
        <fullName evidence="2">VTC domain protein</fullName>
    </submittedName>
</protein>
<evidence type="ECO:0000313" key="3">
    <source>
        <dbReference type="Proteomes" id="UP000000925"/>
    </source>
</evidence>
<dbReference type="AlphaFoldDB" id="D5EI84"/>
<gene>
    <name evidence="2" type="ordered locus">Caka_3111</name>
</gene>
<evidence type="ECO:0000313" key="2">
    <source>
        <dbReference type="EMBL" id="ADE56124.1"/>
    </source>
</evidence>
<dbReference type="Gene3D" id="3.20.100.30">
    <property type="entry name" value="VTC, catalytic tunnel domain"/>
    <property type="match status" value="1"/>
</dbReference>
<dbReference type="OrthoDB" id="541850at2"/>
<dbReference type="Proteomes" id="UP000000925">
    <property type="component" value="Chromosome"/>
</dbReference>